<feature type="transmembrane region" description="Helical" evidence="7">
    <location>
        <begin position="24"/>
        <end position="41"/>
    </location>
</feature>
<evidence type="ECO:0000313" key="11">
    <source>
        <dbReference type="Proteomes" id="UP001183585"/>
    </source>
</evidence>
<dbReference type="EMBL" id="JAVDYE010000001">
    <property type="protein sequence ID" value="MDR7381881.1"/>
    <property type="molecule type" value="Genomic_DNA"/>
</dbReference>
<evidence type="ECO:0000259" key="8">
    <source>
        <dbReference type="Pfam" id="PF00924"/>
    </source>
</evidence>
<evidence type="ECO:0000256" key="5">
    <source>
        <dbReference type="ARBA" id="ARBA00022989"/>
    </source>
</evidence>
<evidence type="ECO:0000256" key="7">
    <source>
        <dbReference type="SAM" id="Phobius"/>
    </source>
</evidence>
<dbReference type="RefSeq" id="WP_274995689.1">
    <property type="nucleotide sequence ID" value="NZ_JAJQQP010000010.1"/>
</dbReference>
<dbReference type="PANTHER" id="PTHR30460">
    <property type="entry name" value="MODERATE CONDUCTANCE MECHANOSENSITIVE CHANNEL YBIO"/>
    <property type="match status" value="1"/>
</dbReference>
<protein>
    <submittedName>
        <fullName evidence="10">Small conductance mechanosensitive channel</fullName>
    </submittedName>
</protein>
<dbReference type="InterPro" id="IPR011014">
    <property type="entry name" value="MscS_channel_TM-2"/>
</dbReference>
<feature type="transmembrane region" description="Helical" evidence="7">
    <location>
        <begin position="120"/>
        <end position="140"/>
    </location>
</feature>
<keyword evidence="3" id="KW-1003">Cell membrane</keyword>
<dbReference type="Gene3D" id="3.30.70.100">
    <property type="match status" value="1"/>
</dbReference>
<evidence type="ECO:0000313" key="10">
    <source>
        <dbReference type="EMBL" id="MDR7381881.1"/>
    </source>
</evidence>
<dbReference type="InterPro" id="IPR023408">
    <property type="entry name" value="MscS_beta-dom_sf"/>
</dbReference>
<name>A0ABU2CKL9_9MICO</name>
<dbReference type="InterPro" id="IPR049142">
    <property type="entry name" value="MS_channel_1st"/>
</dbReference>
<comment type="similarity">
    <text evidence="2">Belongs to the MscS (TC 1.A.23) family.</text>
</comment>
<evidence type="ECO:0000256" key="3">
    <source>
        <dbReference type="ARBA" id="ARBA00022475"/>
    </source>
</evidence>
<dbReference type="SUPFAM" id="SSF82861">
    <property type="entry name" value="Mechanosensitive channel protein MscS (YggB), transmembrane region"/>
    <property type="match status" value="1"/>
</dbReference>
<feature type="transmembrane region" description="Helical" evidence="7">
    <location>
        <begin position="146"/>
        <end position="168"/>
    </location>
</feature>
<keyword evidence="5 7" id="KW-1133">Transmembrane helix</keyword>
<dbReference type="SUPFAM" id="SSF82689">
    <property type="entry name" value="Mechanosensitive channel protein MscS (YggB), C-terminal domain"/>
    <property type="match status" value="1"/>
</dbReference>
<dbReference type="Gene3D" id="1.10.287.1260">
    <property type="match status" value="1"/>
</dbReference>
<dbReference type="Pfam" id="PF21088">
    <property type="entry name" value="MS_channel_1st"/>
    <property type="match status" value="1"/>
</dbReference>
<gene>
    <name evidence="10" type="ORF">J2S48_001396</name>
</gene>
<comment type="subcellular location">
    <subcellularLocation>
        <location evidence="1">Cell membrane</location>
        <topology evidence="1">Multi-pass membrane protein</topology>
    </subcellularLocation>
</comment>
<feature type="domain" description="Mechanosensitive ion channel transmembrane helices 2/3" evidence="9">
    <location>
        <begin position="127"/>
        <end position="165"/>
    </location>
</feature>
<proteinExistence type="inferred from homology"/>
<dbReference type="InterPro" id="IPR010920">
    <property type="entry name" value="LSM_dom_sf"/>
</dbReference>
<feature type="domain" description="Mechanosensitive ion channel MscS" evidence="8">
    <location>
        <begin position="167"/>
        <end position="225"/>
    </location>
</feature>
<dbReference type="PANTHER" id="PTHR30460:SF0">
    <property type="entry name" value="MODERATE CONDUCTANCE MECHANOSENSITIVE CHANNEL YBIO"/>
    <property type="match status" value="1"/>
</dbReference>
<evidence type="ECO:0000256" key="1">
    <source>
        <dbReference type="ARBA" id="ARBA00004651"/>
    </source>
</evidence>
<sequence>MFESLAATVFDSAEDFWSWFLDKPLTVILTVVIGMVTIYVLRRVITSLTERIAIGQKPRVVENVADPVGTTTGATPALGGSGKRRRKNMLMSPQALADALNVTNPRAAERRAQRARTVGSVLNSSVNIVVGAIMVLYVLQTIGLNIAPLLATAGVAGVAIGFGAQSLVKDFLSGIFLLIEDQFGVGDIVDLGGGVVGTVEAMGLRLTQVRAFDGTLWYVRNGEILRAGNSTQEWSRAVASVQVPLGTDVDVVRAALGRAVDRVKNDPEIADSLLETPSVRGVDAVDTLGLTFTLHAQVRPAQQWLVARSLRVAAHAALLDAGVVLASSTVPYDEAAQDQAGSA</sequence>
<comment type="caution">
    <text evidence="10">The sequence shown here is derived from an EMBL/GenBank/DDBJ whole genome shotgun (WGS) entry which is preliminary data.</text>
</comment>
<dbReference type="Proteomes" id="UP001183585">
    <property type="component" value="Unassembled WGS sequence"/>
</dbReference>
<organism evidence="10 11">
    <name type="scientific">Promicromonospora iranensis</name>
    <dbReference type="NCBI Taxonomy" id="1105144"/>
    <lineage>
        <taxon>Bacteria</taxon>
        <taxon>Bacillati</taxon>
        <taxon>Actinomycetota</taxon>
        <taxon>Actinomycetes</taxon>
        <taxon>Micrococcales</taxon>
        <taxon>Promicromonosporaceae</taxon>
        <taxon>Promicromonospora</taxon>
    </lineage>
</organism>
<keyword evidence="4 7" id="KW-0812">Transmembrane</keyword>
<keyword evidence="6 7" id="KW-0472">Membrane</keyword>
<evidence type="ECO:0000256" key="4">
    <source>
        <dbReference type="ARBA" id="ARBA00022692"/>
    </source>
</evidence>
<dbReference type="Gene3D" id="2.30.30.60">
    <property type="match status" value="1"/>
</dbReference>
<dbReference type="InterPro" id="IPR045276">
    <property type="entry name" value="YbiO_bact"/>
</dbReference>
<reference evidence="10 11" key="1">
    <citation type="submission" date="2023-07" db="EMBL/GenBank/DDBJ databases">
        <title>Sequencing the genomes of 1000 actinobacteria strains.</title>
        <authorList>
            <person name="Klenk H.-P."/>
        </authorList>
    </citation>
    <scope>NUCLEOTIDE SEQUENCE [LARGE SCALE GENOMIC DNA]</scope>
    <source>
        <strain evidence="10 11">DSM 45554</strain>
    </source>
</reference>
<evidence type="ECO:0000259" key="9">
    <source>
        <dbReference type="Pfam" id="PF21088"/>
    </source>
</evidence>
<evidence type="ECO:0000256" key="2">
    <source>
        <dbReference type="ARBA" id="ARBA00008017"/>
    </source>
</evidence>
<evidence type="ECO:0000256" key="6">
    <source>
        <dbReference type="ARBA" id="ARBA00023136"/>
    </source>
</evidence>
<keyword evidence="11" id="KW-1185">Reference proteome</keyword>
<accession>A0ABU2CKL9</accession>
<dbReference type="InterPro" id="IPR006685">
    <property type="entry name" value="MscS_channel_2nd"/>
</dbReference>
<dbReference type="SUPFAM" id="SSF50182">
    <property type="entry name" value="Sm-like ribonucleoproteins"/>
    <property type="match status" value="1"/>
</dbReference>
<dbReference type="InterPro" id="IPR011066">
    <property type="entry name" value="MscS_channel_C_sf"/>
</dbReference>
<dbReference type="Pfam" id="PF00924">
    <property type="entry name" value="MS_channel_2nd"/>
    <property type="match status" value="1"/>
</dbReference>